<keyword evidence="1" id="KW-0472">Membrane</keyword>
<evidence type="ECO:0000313" key="4">
    <source>
        <dbReference type="Proteomes" id="UP001042704"/>
    </source>
</evidence>
<proteinExistence type="predicted"/>
<gene>
    <name evidence="3" type="ORF">RJ40_01105</name>
</gene>
<organism evidence="3 4">
    <name type="scientific">Methanofollis aquaemaris</name>
    <dbReference type="NCBI Taxonomy" id="126734"/>
    <lineage>
        <taxon>Archaea</taxon>
        <taxon>Methanobacteriati</taxon>
        <taxon>Methanobacteriota</taxon>
        <taxon>Stenosarchaea group</taxon>
        <taxon>Methanomicrobia</taxon>
        <taxon>Methanomicrobiales</taxon>
        <taxon>Methanomicrobiaceae</taxon>
        <taxon>Methanofollis</taxon>
    </lineage>
</organism>
<dbReference type="EMBL" id="CP036172">
    <property type="protein sequence ID" value="QSZ66193.1"/>
    <property type="molecule type" value="Genomic_DNA"/>
</dbReference>
<keyword evidence="4" id="KW-1185">Reference proteome</keyword>
<reference evidence="3" key="2">
    <citation type="submission" date="2019-02" db="EMBL/GenBank/DDBJ databases">
        <authorList>
            <person name="Chen S.-C."/>
            <person name="Chien H.-H."/>
            <person name="Lai M.-C."/>
        </authorList>
    </citation>
    <scope>NUCLEOTIDE SEQUENCE</scope>
    <source>
        <strain evidence="3">N2F9704</strain>
    </source>
</reference>
<evidence type="ECO:0000313" key="3">
    <source>
        <dbReference type="EMBL" id="QSZ66193.1"/>
    </source>
</evidence>
<evidence type="ECO:0000259" key="2">
    <source>
        <dbReference type="Pfam" id="PF07790"/>
    </source>
</evidence>
<keyword evidence="1" id="KW-1133">Transmembrane helix</keyword>
<reference evidence="3" key="1">
    <citation type="journal article" date="2001" name="Int. J. Syst. Evol. Microbiol.">
        <title>Methanofollis aquaemaris sp. nov., a methanogen isolated from an aquaculture fish pond.</title>
        <authorList>
            <person name="Lai M.C."/>
            <person name="Chen S.C."/>
        </authorList>
    </citation>
    <scope>NUCLEOTIDE SEQUENCE</scope>
    <source>
        <strain evidence="3">N2F9704</strain>
    </source>
</reference>
<keyword evidence="1" id="KW-0812">Transmembrane</keyword>
<dbReference type="AlphaFoldDB" id="A0A8A3S2M4"/>
<evidence type="ECO:0000256" key="1">
    <source>
        <dbReference type="SAM" id="Phobius"/>
    </source>
</evidence>
<dbReference type="InterPro" id="IPR012859">
    <property type="entry name" value="Pilin_N_archaeal"/>
</dbReference>
<sequence length="242" mass="25795">MTMCRERISPETESPFSFFIERESAVSPVIGVMLMLVVTIIVAALVSSFSGGLSDSAEPAPTTAFDISIRAGDEVGNGVKSNAPGPAPECVVLTMVSGDTLSSADLQIITTYTVPETYNGVPLKNAGKVIKHTLDGAIGQDDVWDENSNPFVPQVNGYCLLPDSAMNCLVPGNGMVGNPPCFGTCLFKAGEPYWFKDRNAFLGFDVTDRTAYGFQEGSVVHITIVHTPSGQTVYDQDVVATW</sequence>
<accession>A0A8A3S2M4</accession>
<dbReference type="InterPro" id="IPR013373">
    <property type="entry name" value="Flagellin/pilin_N_arc"/>
</dbReference>
<dbReference type="KEGG" id="maqe:RJ40_01105"/>
<name>A0A8A3S2M4_9EURY</name>
<dbReference type="Pfam" id="PF07790">
    <property type="entry name" value="Pilin_N"/>
    <property type="match status" value="1"/>
</dbReference>
<dbReference type="Proteomes" id="UP001042704">
    <property type="component" value="Chromosome"/>
</dbReference>
<feature type="transmembrane region" description="Helical" evidence="1">
    <location>
        <begin position="25"/>
        <end position="46"/>
    </location>
</feature>
<protein>
    <submittedName>
        <fullName evidence="3">Type IV pilin</fullName>
    </submittedName>
</protein>
<feature type="domain" description="Archaeal Type IV pilin N-terminal" evidence="2">
    <location>
        <begin position="24"/>
        <end position="113"/>
    </location>
</feature>
<dbReference type="NCBIfam" id="TIGR02537">
    <property type="entry name" value="arch_flag_Nterm"/>
    <property type="match status" value="1"/>
</dbReference>